<comment type="caution">
    <text evidence="5">The sequence shown here is derived from an EMBL/GenBank/DDBJ whole genome shotgun (WGS) entry which is preliminary data.</text>
</comment>
<feature type="compositionally biased region" description="Basic and acidic residues" evidence="1">
    <location>
        <begin position="428"/>
        <end position="438"/>
    </location>
</feature>
<feature type="transmembrane region" description="Helical" evidence="2">
    <location>
        <begin position="39"/>
        <end position="57"/>
    </location>
</feature>
<feature type="domain" description="Transglutaminase-like" evidence="3">
    <location>
        <begin position="460"/>
        <end position="592"/>
    </location>
</feature>
<keyword evidence="5" id="KW-0645">Protease</keyword>
<keyword evidence="2" id="KW-0812">Transmembrane</keyword>
<dbReference type="GO" id="GO:0006508">
    <property type="term" value="P:proteolysis"/>
    <property type="evidence" value="ECO:0007669"/>
    <property type="project" value="UniProtKB-KW"/>
</dbReference>
<dbReference type="PANTHER" id="PTHR42736">
    <property type="entry name" value="PROTEIN-GLUTAMINE GAMMA-GLUTAMYLTRANSFERASE"/>
    <property type="match status" value="1"/>
</dbReference>
<feature type="transmembrane region" description="Helical" evidence="2">
    <location>
        <begin position="212"/>
        <end position="230"/>
    </location>
</feature>
<dbReference type="RefSeq" id="WP_082069338.1">
    <property type="nucleotide sequence ID" value="NZ_KQ033885.1"/>
</dbReference>
<feature type="transmembrane region" description="Helical" evidence="2">
    <location>
        <begin position="242"/>
        <end position="261"/>
    </location>
</feature>
<dbReference type="SUPFAM" id="SSF54001">
    <property type="entry name" value="Cysteine proteinases"/>
    <property type="match status" value="1"/>
</dbReference>
<keyword evidence="2" id="KW-1133">Transmembrane helix</keyword>
<feature type="region of interest" description="Disordered" evidence="1">
    <location>
        <begin position="428"/>
        <end position="452"/>
    </location>
</feature>
<dbReference type="InterPro" id="IPR002931">
    <property type="entry name" value="Transglutaminase-like"/>
</dbReference>
<evidence type="ECO:0000313" key="6">
    <source>
        <dbReference type="Proteomes" id="UP000033567"/>
    </source>
</evidence>
<feature type="transmembrane region" description="Helical" evidence="2">
    <location>
        <begin position="184"/>
        <end position="206"/>
    </location>
</feature>
<keyword evidence="6" id="KW-1185">Reference proteome</keyword>
<feature type="transmembrane region" description="Helical" evidence="2">
    <location>
        <begin position="96"/>
        <end position="120"/>
    </location>
</feature>
<evidence type="ECO:0000256" key="2">
    <source>
        <dbReference type="SAM" id="Phobius"/>
    </source>
</evidence>
<reference evidence="5 6" key="1">
    <citation type="submission" date="2014-12" db="EMBL/GenBank/DDBJ databases">
        <title>Comparative genomics of the lactic acid bacteria isolated from the honey bee gut.</title>
        <authorList>
            <person name="Ellegaard K.M."/>
            <person name="Tamarit D."/>
            <person name="Javelind E."/>
            <person name="Olofsson T."/>
            <person name="Andersson S.G."/>
            <person name="Vasquez A."/>
        </authorList>
    </citation>
    <scope>NUCLEOTIDE SEQUENCE [LARGE SCALE GENOMIC DNA]</scope>
    <source>
        <strain evidence="5 6">Bin7</strain>
    </source>
</reference>
<dbReference type="Pfam" id="PF11992">
    <property type="entry name" value="TgpA_N"/>
    <property type="match status" value="1"/>
</dbReference>
<organism evidence="5 6">
    <name type="scientific">Bifidobacterium mellis</name>
    <dbReference type="NCBI Taxonomy" id="1293823"/>
    <lineage>
        <taxon>Bacteria</taxon>
        <taxon>Bacillati</taxon>
        <taxon>Actinomycetota</taxon>
        <taxon>Actinomycetes</taxon>
        <taxon>Bifidobacteriales</taxon>
        <taxon>Bifidobacteriaceae</taxon>
        <taxon>Bifidobacterium</taxon>
    </lineage>
</organism>
<feature type="domain" description="Protein-glutamine gamma-glutamyltransferase TgpA N-terminal" evidence="4">
    <location>
        <begin position="50"/>
        <end position="430"/>
    </location>
</feature>
<evidence type="ECO:0000313" key="5">
    <source>
        <dbReference type="EMBL" id="KJY52295.1"/>
    </source>
</evidence>
<keyword evidence="2" id="KW-0472">Membrane</keyword>
<dbReference type="AlphaFoldDB" id="A0A0F4L0T2"/>
<proteinExistence type="predicted"/>
<name>A0A0F4L0T2_9BIFI</name>
<evidence type="ECO:0000259" key="3">
    <source>
        <dbReference type="Pfam" id="PF01841"/>
    </source>
</evidence>
<evidence type="ECO:0000256" key="1">
    <source>
        <dbReference type="SAM" id="MobiDB-lite"/>
    </source>
</evidence>
<dbReference type="InterPro" id="IPR052901">
    <property type="entry name" value="Bact_TGase-like"/>
</dbReference>
<dbReference type="InterPro" id="IPR038765">
    <property type="entry name" value="Papain-like_cys_pep_sf"/>
</dbReference>
<evidence type="ECO:0000259" key="4">
    <source>
        <dbReference type="Pfam" id="PF11992"/>
    </source>
</evidence>
<dbReference type="PANTHER" id="PTHR42736:SF1">
    <property type="entry name" value="PROTEIN-GLUTAMINE GAMMA-GLUTAMYLTRANSFERASE"/>
    <property type="match status" value="1"/>
</dbReference>
<feature type="compositionally biased region" description="Polar residues" evidence="1">
    <location>
        <begin position="633"/>
        <end position="649"/>
    </location>
</feature>
<dbReference type="EMBL" id="JWMF01000003">
    <property type="protein sequence ID" value="KJY52295.1"/>
    <property type="molecule type" value="Genomic_DNA"/>
</dbReference>
<feature type="transmembrane region" description="Helical" evidence="2">
    <location>
        <begin position="63"/>
        <end position="84"/>
    </location>
</feature>
<dbReference type="Pfam" id="PF01841">
    <property type="entry name" value="Transglut_core"/>
    <property type="match status" value="1"/>
</dbReference>
<dbReference type="GO" id="GO:0008233">
    <property type="term" value="F:peptidase activity"/>
    <property type="evidence" value="ECO:0007669"/>
    <property type="project" value="UniProtKB-KW"/>
</dbReference>
<dbReference type="PATRIC" id="fig|1684.5.peg.404"/>
<dbReference type="Proteomes" id="UP000033567">
    <property type="component" value="Unassembled WGS sequence"/>
</dbReference>
<feature type="region of interest" description="Disordered" evidence="1">
    <location>
        <begin position="592"/>
        <end position="649"/>
    </location>
</feature>
<dbReference type="InterPro" id="IPR021878">
    <property type="entry name" value="TgpA_N"/>
</dbReference>
<feature type="transmembrane region" description="Helical" evidence="2">
    <location>
        <begin position="154"/>
        <end position="172"/>
    </location>
</feature>
<gene>
    <name evidence="5" type="ORF">JF70_03860</name>
</gene>
<sequence>MSTSTSASWMDQARREPIRLIDRAGLQSTVDPTRHRSPVILVAALAPLDLLAGLQLLPVYGSLLFWLTVGAAACLTGLLIALLPRRGIATALLQPLLLIAAQFLLGPILALNGTTLAHVLPTWTTLTQGWSTTFGAFKTLAAINPPLGQEAGGLMALWTLMLWTCYLAVLLARHGLGRNPGRPAHPVAILTATLPILGTMAVSAALGTSKGLYPALTGGILWLLLLIWCASGMGLLRLQGPASTLVTLALTAGLIFSAGLLPAPPRLVIRDHYQPPMDPYRFTSPLSDYRAYIKRHRDDTLVTVRNLPAGTPVRMAVMDRYDGKVWNLSDSSGAGAADYRRIGAQIRTETQQEKAKDGEQTGQPFTATFQIREGFDHAWLPSAGQVDGIDTDQGLQRKDLYFNKATDTALTDETLQAGASYTVRGVAEDRPATRRITDSDPGDAQVPPLADAPESLPKAAASMTSMQARGGARALAIEERLHREGWFSHGLAGDYPSPSGHGDYRINQLLQGQAMVGDSEQYASAMALLARQMGLPSRVVLGFVPKNRDGSISRARTRTQADGSTRIDFTGRDAQAWVEVNLKGLGWVPFYPTPPETKTPDKSLDSTPPDPRTLVRQPPPPLVDPPRDDRATQGRTTVGGQEASRQSSPSFWKRYGPLIAKVTLWTMPLWLPALLVLLLLAFKSWLRRRARSTGDPKTRIRAGWRQISNLGRQTGLSLDGTRSEQEALITRNLLTDPTGSSSAGLCGDLDRLRSMADQASFDRHPSDEQEAEDCWQLVDKLRSAILKSLPRTRRWRTLLSPRHLR</sequence>
<feature type="transmembrane region" description="Helical" evidence="2">
    <location>
        <begin position="662"/>
        <end position="682"/>
    </location>
</feature>
<dbReference type="Gene3D" id="3.10.620.30">
    <property type="match status" value="1"/>
</dbReference>
<accession>A0A0F4L0T2</accession>
<protein>
    <submittedName>
        <fullName evidence="5">Transglutaminase-like enzyme, putative cysteine protease</fullName>
    </submittedName>
</protein>
<keyword evidence="5" id="KW-0378">Hydrolase</keyword>